<proteinExistence type="predicted"/>
<evidence type="ECO:0000313" key="1">
    <source>
        <dbReference type="EMBL" id="ASR76090.1"/>
    </source>
</evidence>
<protein>
    <submittedName>
        <fullName evidence="1">Uncharacterized protein</fullName>
    </submittedName>
</protein>
<dbReference type="GeneID" id="54981375"/>
<dbReference type="KEGG" id="vg:54981375"/>
<accession>A0A222YVK1</accession>
<name>A0A222YVK1_9CAUD</name>
<dbReference type="InterPro" id="IPR012668">
    <property type="entry name" value="CHP02466"/>
</dbReference>
<sequence length="157" mass="18229">MCENSPKVKNQTFLWGSKSVSEKIRINPNGFCDALKPAINEFFEELGATAPKINVHEVWKNIYKKGYHQELHYHPGCDLSCVIFLDDYKEGQSKFYFSNRHSCEITSVWEKYVNIDSWYMYPERGGVIFFPSHMLHGVTPHNLSGERKTISINISFD</sequence>
<dbReference type="SUPFAM" id="SSF51197">
    <property type="entry name" value="Clavaminate synthase-like"/>
    <property type="match status" value="1"/>
</dbReference>
<evidence type="ECO:0000313" key="2">
    <source>
        <dbReference type="Proteomes" id="UP000221247"/>
    </source>
</evidence>
<dbReference type="Gene3D" id="2.60.120.620">
    <property type="entry name" value="q2cbj1_9rhob like domain"/>
    <property type="match status" value="1"/>
</dbReference>
<organism evidence="1 2">
    <name type="scientific">Synechococcus phage Bellamy</name>
    <dbReference type="NCBI Taxonomy" id="2023996"/>
    <lineage>
        <taxon>Viruses</taxon>
        <taxon>Duplodnaviria</taxon>
        <taxon>Heunggongvirae</taxon>
        <taxon>Uroviricota</taxon>
        <taxon>Caudoviricetes</taxon>
        <taxon>Pantevenvirales</taxon>
        <taxon>Kyanoviridae</taxon>
        <taxon>Bellamyvirus</taxon>
        <taxon>Bellamyvirus bellamy</taxon>
    </lineage>
</organism>
<dbReference type="Pfam" id="PF13759">
    <property type="entry name" value="2OG-FeII_Oxy_5"/>
    <property type="match status" value="1"/>
</dbReference>
<keyword evidence="2" id="KW-1185">Reference proteome</keyword>
<gene>
    <name evidence="1" type="primary">45</name>
    <name evidence="1" type="ORF">PBI_BELLAMY_45</name>
</gene>
<dbReference type="RefSeq" id="YP_009791202.1">
    <property type="nucleotide sequence ID" value="NC_047838.1"/>
</dbReference>
<reference evidence="1 2" key="1">
    <citation type="submission" date="2017-06" db="EMBL/GenBank/DDBJ databases">
        <authorList>
            <person name="Kim H.J."/>
            <person name="Triplett B.A."/>
        </authorList>
    </citation>
    <scope>NUCLEOTIDE SEQUENCE [LARGE SCALE GENOMIC DNA]</scope>
</reference>
<dbReference type="EMBL" id="MF351863">
    <property type="protein sequence ID" value="ASR76090.1"/>
    <property type="molecule type" value="Genomic_DNA"/>
</dbReference>
<dbReference type="Proteomes" id="UP000221247">
    <property type="component" value="Segment"/>
</dbReference>